<reference evidence="2" key="1">
    <citation type="submission" date="2017-05" db="EMBL/GenBank/DDBJ databases">
        <authorList>
            <person name="Kirkegaard R."/>
            <person name="Mcilroy J S."/>
        </authorList>
    </citation>
    <scope>NUCLEOTIDE SEQUENCE [LARGE SCALE GENOMIC DNA]</scope>
</reference>
<dbReference type="EMBL" id="LT859958">
    <property type="protein sequence ID" value="SMX53766.1"/>
    <property type="molecule type" value="Genomic_DNA"/>
</dbReference>
<protein>
    <recommendedName>
        <fullName evidence="3">OsmC family protein</fullName>
    </recommendedName>
</protein>
<dbReference type="InterPro" id="IPR003718">
    <property type="entry name" value="OsmC/Ohr_fam"/>
</dbReference>
<proteinExistence type="predicted"/>
<sequence length="138" mass="15544">MAERVVVYQDKTYRTDFRAADPAEDDTSVVEPVMHLHNLTPYGMLLASLGACTAIVLNTYAHNHGIPLRGVTVDTSFARVFADDCEDCEIDDTYEEVINEKVDFEGDLDESQLRRLHRVAKACSIRRLLENGIRVISD</sequence>
<dbReference type="PANTHER" id="PTHR39624">
    <property type="entry name" value="PROTEIN INVOLVED IN RIMO-MEDIATED BETA-METHYLTHIOLATION OF RIBOSOMAL PROTEIN S12 YCAO"/>
    <property type="match status" value="1"/>
</dbReference>
<dbReference type="RefSeq" id="WP_087861687.1">
    <property type="nucleotide sequence ID" value="NZ_LT859958.1"/>
</dbReference>
<dbReference type="InterPro" id="IPR036102">
    <property type="entry name" value="OsmC/Ohrsf"/>
</dbReference>
<dbReference type="Pfam" id="PF02566">
    <property type="entry name" value="OsmC"/>
    <property type="match status" value="1"/>
</dbReference>
<evidence type="ECO:0008006" key="3">
    <source>
        <dbReference type="Google" id="ProtNLM"/>
    </source>
</evidence>
<gene>
    <name evidence="1" type="ORF">CFX1CAM_0701</name>
</gene>
<evidence type="ECO:0000313" key="2">
    <source>
        <dbReference type="Proteomes" id="UP000195514"/>
    </source>
</evidence>
<dbReference type="Proteomes" id="UP000195514">
    <property type="component" value="Chromosome I"/>
</dbReference>
<dbReference type="SUPFAM" id="SSF82784">
    <property type="entry name" value="OsmC-like"/>
    <property type="match status" value="1"/>
</dbReference>
<evidence type="ECO:0000313" key="1">
    <source>
        <dbReference type="EMBL" id="SMX53766.1"/>
    </source>
</evidence>
<accession>A0A1Y6K2H6</accession>
<keyword evidence="2" id="KW-1185">Reference proteome</keyword>
<dbReference type="InterPro" id="IPR015946">
    <property type="entry name" value="KH_dom-like_a/b"/>
</dbReference>
<dbReference type="KEGG" id="abat:CFX1CAM_0701"/>
<dbReference type="OrthoDB" id="1433018at2"/>
<dbReference type="Gene3D" id="3.30.300.20">
    <property type="match status" value="1"/>
</dbReference>
<organism evidence="1 2">
    <name type="scientific">Candidatus Brevifilum fermentans</name>
    <dbReference type="NCBI Taxonomy" id="1986204"/>
    <lineage>
        <taxon>Bacteria</taxon>
        <taxon>Bacillati</taxon>
        <taxon>Chloroflexota</taxon>
        <taxon>Anaerolineae</taxon>
        <taxon>Anaerolineales</taxon>
        <taxon>Anaerolineaceae</taxon>
        <taxon>Candidatus Brevifilum</taxon>
    </lineage>
</organism>
<dbReference type="AlphaFoldDB" id="A0A1Y6K2H6"/>
<name>A0A1Y6K2H6_9CHLR</name>
<dbReference type="PANTHER" id="PTHR39624:SF2">
    <property type="entry name" value="OSMC-LIKE PROTEIN"/>
    <property type="match status" value="1"/>
</dbReference>